<proteinExistence type="predicted"/>
<dbReference type="GO" id="GO:0005737">
    <property type="term" value="C:cytoplasm"/>
    <property type="evidence" value="ECO:0007669"/>
    <property type="project" value="TreeGrafter"/>
</dbReference>
<feature type="domain" description="GH3 middle" evidence="1">
    <location>
        <begin position="325"/>
        <end position="395"/>
    </location>
</feature>
<accession>A0A0W0ZZT5</accession>
<organism evidence="2 3">
    <name type="scientific">Legionella waltersii</name>
    <dbReference type="NCBI Taxonomy" id="66969"/>
    <lineage>
        <taxon>Bacteria</taxon>
        <taxon>Pseudomonadati</taxon>
        <taxon>Pseudomonadota</taxon>
        <taxon>Gammaproteobacteria</taxon>
        <taxon>Legionellales</taxon>
        <taxon>Legionellaceae</taxon>
        <taxon>Legionella</taxon>
    </lineage>
</organism>
<evidence type="ECO:0000313" key="3">
    <source>
        <dbReference type="Proteomes" id="UP000054729"/>
    </source>
</evidence>
<dbReference type="EMBL" id="LNZB01000060">
    <property type="protein sequence ID" value="KTD74626.1"/>
    <property type="molecule type" value="Genomic_DNA"/>
</dbReference>
<dbReference type="GO" id="GO:0016881">
    <property type="term" value="F:acid-amino acid ligase activity"/>
    <property type="evidence" value="ECO:0007669"/>
    <property type="project" value="TreeGrafter"/>
</dbReference>
<dbReference type="Pfam" id="PF23571">
    <property type="entry name" value="GH3_M"/>
    <property type="match status" value="1"/>
</dbReference>
<dbReference type="RefSeq" id="WP_058481301.1">
    <property type="nucleotide sequence ID" value="NZ_CAAAIQ010000032.1"/>
</dbReference>
<dbReference type="InterPro" id="IPR004993">
    <property type="entry name" value="GH3"/>
</dbReference>
<dbReference type="OrthoDB" id="9807441at2"/>
<keyword evidence="3" id="KW-1185">Reference proteome</keyword>
<dbReference type="Pfam" id="PF03321">
    <property type="entry name" value="GH3"/>
    <property type="match status" value="1"/>
</dbReference>
<comment type="caution">
    <text evidence="2">The sequence shown here is derived from an EMBL/GenBank/DDBJ whole genome shotgun (WGS) entry which is preliminary data.</text>
</comment>
<dbReference type="PATRIC" id="fig|66969.6.peg.2885"/>
<dbReference type="Proteomes" id="UP000054729">
    <property type="component" value="Unassembled WGS sequence"/>
</dbReference>
<dbReference type="AlphaFoldDB" id="A0A0W0ZZT5"/>
<name>A0A0W0ZZT5_9GAMM</name>
<reference evidence="2 3" key="1">
    <citation type="submission" date="2015-11" db="EMBL/GenBank/DDBJ databases">
        <title>Genomic analysis of 38 Legionella species identifies large and diverse effector repertoires.</title>
        <authorList>
            <person name="Burstein D."/>
            <person name="Amaro F."/>
            <person name="Zusman T."/>
            <person name="Lifshitz Z."/>
            <person name="Cohen O."/>
            <person name="Gilbert J.A."/>
            <person name="Pupko T."/>
            <person name="Shuman H.A."/>
            <person name="Segal G."/>
        </authorList>
    </citation>
    <scope>NUCLEOTIDE SEQUENCE [LARGE SCALE GENOMIC DNA]</scope>
    <source>
        <strain evidence="2 3">ATCC 51914</strain>
    </source>
</reference>
<dbReference type="InterPro" id="IPR055377">
    <property type="entry name" value="GH3_M"/>
</dbReference>
<gene>
    <name evidence="2" type="ORF">Lwal_2667</name>
</gene>
<dbReference type="PANTHER" id="PTHR31901">
    <property type="entry name" value="GH3 DOMAIN-CONTAINING PROTEIN"/>
    <property type="match status" value="1"/>
</dbReference>
<evidence type="ECO:0000313" key="2">
    <source>
        <dbReference type="EMBL" id="KTD74626.1"/>
    </source>
</evidence>
<dbReference type="STRING" id="66969.Lwal_2667"/>
<evidence type="ECO:0000259" key="1">
    <source>
        <dbReference type="Pfam" id="PF23571"/>
    </source>
</evidence>
<sequence length="509" mass="58530">MNWKRWLISKLTQQKYKQFIEDTKHPQHARARLWNAETLPLMQKSAYWKPILEKNSSLKLEDFPISEYETYEKELLSAQESTIQPFNGEKLIFWSETSGTSGVRKYFPITQSFQQQFQRTMGPFVHSLTQRFSGFFKEKLLYLVAVDANRTTPSGTPCGWISHFNYRHLPRFIKRFYAMPVEVFASQENYENWGPVYALATDLSAIFAVTPMVIDVFYERCSAGLDEYLLYLLGKKSMPKHLPKLKISRKRLNHLKQLIGKTRPSFKDLWPSLELSGCWTSGLCKYPAQQLQQKMGKAICLVDGTYSATEGWLTVPLDNEQQGGVLHPGAHIAEFIPEGDEIHPDNLLQCWELDPGKKYEIFITTAMGFVRYRLKDIVLCTGYLNSAPILEFCYKTQLLKLETCALTGQELQEMLIAVSFSMEPHWYFARNSLGDRIVLVVDDLAIIPDTLLKTMHQELIRISPTYSHSVEHGEVAPIVLFQKAKEDLIASSHGQTKPKLISYEVVSEI</sequence>
<dbReference type="PANTHER" id="PTHR31901:SF9">
    <property type="entry name" value="GH3 DOMAIN-CONTAINING PROTEIN"/>
    <property type="match status" value="1"/>
</dbReference>
<protein>
    <submittedName>
        <fullName evidence="2">GH3 auxin-responsive promoter</fullName>
    </submittedName>
</protein>